<dbReference type="SUPFAM" id="SSF51905">
    <property type="entry name" value="FAD/NAD(P)-binding domain"/>
    <property type="match status" value="1"/>
</dbReference>
<dbReference type="PROSITE" id="PS00624">
    <property type="entry name" value="GMC_OXRED_2"/>
    <property type="match status" value="1"/>
</dbReference>
<dbReference type="InterPro" id="IPR012132">
    <property type="entry name" value="GMC_OxRdtase"/>
</dbReference>
<gene>
    <name evidence="11" type="primary">betA</name>
    <name evidence="11" type="ORF">AACH11_02065</name>
</gene>
<reference evidence="11 12" key="1">
    <citation type="submission" date="2024-04" db="EMBL/GenBank/DDBJ databases">
        <title>Novel species of the genus Ideonella isolated from streams.</title>
        <authorList>
            <person name="Lu H."/>
        </authorList>
    </citation>
    <scope>NUCLEOTIDE SEQUENCE [LARGE SCALE GENOMIC DNA]</scope>
    <source>
        <strain evidence="11 12">BYS139W</strain>
    </source>
</reference>
<evidence type="ECO:0000256" key="8">
    <source>
        <dbReference type="RuleBase" id="RU003969"/>
    </source>
</evidence>
<evidence type="ECO:0000259" key="10">
    <source>
        <dbReference type="PROSITE" id="PS00624"/>
    </source>
</evidence>
<dbReference type="InterPro" id="IPR000172">
    <property type="entry name" value="GMC_OxRdtase_N"/>
</dbReference>
<evidence type="ECO:0000256" key="2">
    <source>
        <dbReference type="ARBA" id="ARBA00010790"/>
    </source>
</evidence>
<dbReference type="PANTHER" id="PTHR11552:SF147">
    <property type="entry name" value="CHOLINE DEHYDROGENASE, MITOCHONDRIAL"/>
    <property type="match status" value="1"/>
</dbReference>
<dbReference type="GO" id="GO:0008812">
    <property type="term" value="F:choline dehydrogenase activity"/>
    <property type="evidence" value="ECO:0007669"/>
    <property type="project" value="UniProtKB-EC"/>
</dbReference>
<sequence length="563" mass="61467">MAAAADVFDYIIVGAGSAGSVLAHRLTEDPDVRVLVLEAGPGDRGPMSVILHMPSAFAYPLASDRYNWYYHSEPDPHMDGRAMYCPRGRVLGGSSSINGMVYIRGHALDYEGWSRYKGLADWSYADCLPYFRKAETREQGGDDYRGDRGPLKVATGRCDNPLYEAFIEAGQQAGYARTEDMNGFRQEGLGPMDMTVHQGRRCSTAVAYLRPAMARPNLQVRTRALVTRVLFEPGSDPARAIGVEVANGAHLDRIRATREVILCGGAINSPQILQLSGVGDPDALRGHGITPVVPLRGVGENLQDHLETYVQVACTQPITLYSAMSLPAKAKIGAQWLLTGTGLGATNHFEAGGFIRSAAGVEQPDLQYHFLPMAISYDGSSPASFHGYQAHVGPMRSTSRGFVRLRNADPKVPPRILFNYMSTEQDRIEMRAAIRLTREIFGQKAFDPFRGASVSPTDEVRTDAQIDAHIRQHAESALHPSCTCRMGADDDAAAVTDGQGRVHGTRGLRVVDASIMPDVVSGNLNAPTIMMAEKIADAIRGRTPLPRSTAPWFTHPHWRTRQR</sequence>
<keyword evidence="3 7" id="KW-0285">Flavoprotein</keyword>
<evidence type="ECO:0000256" key="1">
    <source>
        <dbReference type="ARBA" id="ARBA00001974"/>
    </source>
</evidence>
<comment type="catalytic activity">
    <reaction evidence="8">
        <text>choline + A = betaine aldehyde + AH2</text>
        <dbReference type="Rhea" id="RHEA:17433"/>
        <dbReference type="ChEBI" id="CHEBI:13193"/>
        <dbReference type="ChEBI" id="CHEBI:15354"/>
        <dbReference type="ChEBI" id="CHEBI:15710"/>
        <dbReference type="ChEBI" id="CHEBI:17499"/>
        <dbReference type="EC" id="1.1.99.1"/>
    </reaction>
</comment>
<dbReference type="EC" id="1.1.99.1" evidence="6 8"/>
<comment type="pathway">
    <text evidence="8">Amine and polyamine biosynthesis; betaine biosynthesis via choline pathway; betaine aldehyde from choline (cytochrome c reductase route): step 1/1.</text>
</comment>
<dbReference type="InterPro" id="IPR007867">
    <property type="entry name" value="GMC_OxRtase_C"/>
</dbReference>
<evidence type="ECO:0000256" key="4">
    <source>
        <dbReference type="ARBA" id="ARBA00022827"/>
    </source>
</evidence>
<keyword evidence="12" id="KW-1185">Reference proteome</keyword>
<comment type="similarity">
    <text evidence="2 7">Belongs to the GMC oxidoreductase family.</text>
</comment>
<feature type="domain" description="Glucose-methanol-choline oxidoreductase N-terminal" evidence="9">
    <location>
        <begin position="88"/>
        <end position="111"/>
    </location>
</feature>
<dbReference type="PROSITE" id="PS00623">
    <property type="entry name" value="GMC_OXRED_1"/>
    <property type="match status" value="1"/>
</dbReference>
<dbReference type="EMBL" id="JBBUTF010000002">
    <property type="protein sequence ID" value="MEK8024753.1"/>
    <property type="molecule type" value="Genomic_DNA"/>
</dbReference>
<dbReference type="Pfam" id="PF00732">
    <property type="entry name" value="GMC_oxred_N"/>
    <property type="match status" value="1"/>
</dbReference>
<dbReference type="RefSeq" id="WP_341372526.1">
    <property type="nucleotide sequence ID" value="NZ_JBBUTF010000002.1"/>
</dbReference>
<evidence type="ECO:0000259" key="9">
    <source>
        <dbReference type="PROSITE" id="PS00623"/>
    </source>
</evidence>
<dbReference type="SUPFAM" id="SSF54373">
    <property type="entry name" value="FAD-linked reductases, C-terminal domain"/>
    <property type="match status" value="1"/>
</dbReference>
<evidence type="ECO:0000256" key="7">
    <source>
        <dbReference type="RuleBase" id="RU003968"/>
    </source>
</evidence>
<feature type="domain" description="Glucose-methanol-choline oxidoreductase N-terminal" evidence="10">
    <location>
        <begin position="265"/>
        <end position="279"/>
    </location>
</feature>
<evidence type="ECO:0000256" key="5">
    <source>
        <dbReference type="ARBA" id="ARBA00023002"/>
    </source>
</evidence>
<dbReference type="PANTHER" id="PTHR11552">
    <property type="entry name" value="GLUCOSE-METHANOL-CHOLINE GMC OXIDOREDUCTASE"/>
    <property type="match status" value="1"/>
</dbReference>
<dbReference type="PIRSF" id="PIRSF000137">
    <property type="entry name" value="Alcohol_oxidase"/>
    <property type="match status" value="1"/>
</dbReference>
<comment type="cofactor">
    <cofactor evidence="1">
        <name>FAD</name>
        <dbReference type="ChEBI" id="CHEBI:57692"/>
    </cofactor>
</comment>
<proteinExistence type="inferred from homology"/>
<organism evidence="11 12">
    <name type="scientific">Pseudaquabacterium rugosum</name>
    <dbReference type="NCBI Taxonomy" id="2984194"/>
    <lineage>
        <taxon>Bacteria</taxon>
        <taxon>Pseudomonadati</taxon>
        <taxon>Pseudomonadota</taxon>
        <taxon>Betaproteobacteria</taxon>
        <taxon>Burkholderiales</taxon>
        <taxon>Sphaerotilaceae</taxon>
        <taxon>Pseudaquabacterium</taxon>
    </lineage>
</organism>
<accession>A0ABU9B598</accession>
<dbReference type="InterPro" id="IPR011533">
    <property type="entry name" value="BetA"/>
</dbReference>
<dbReference type="Pfam" id="PF05199">
    <property type="entry name" value="GMC_oxred_C"/>
    <property type="match status" value="1"/>
</dbReference>
<keyword evidence="4 7" id="KW-0274">FAD</keyword>
<dbReference type="Gene3D" id="3.50.50.60">
    <property type="entry name" value="FAD/NAD(P)-binding domain"/>
    <property type="match status" value="1"/>
</dbReference>
<dbReference type="Gene3D" id="3.30.560.10">
    <property type="entry name" value="Glucose Oxidase, domain 3"/>
    <property type="match status" value="1"/>
</dbReference>
<evidence type="ECO:0000256" key="3">
    <source>
        <dbReference type="ARBA" id="ARBA00022630"/>
    </source>
</evidence>
<evidence type="ECO:0000256" key="6">
    <source>
        <dbReference type="NCBIfam" id="TIGR01810"/>
    </source>
</evidence>
<name>A0ABU9B598_9BURK</name>
<protein>
    <recommendedName>
        <fullName evidence="6 8">Choline dehydrogenase</fullName>
        <ecNumber evidence="6 8">1.1.99.1</ecNumber>
    </recommendedName>
</protein>
<evidence type="ECO:0000313" key="11">
    <source>
        <dbReference type="EMBL" id="MEK8024753.1"/>
    </source>
</evidence>
<dbReference type="NCBIfam" id="TIGR01810">
    <property type="entry name" value="betA"/>
    <property type="match status" value="1"/>
</dbReference>
<evidence type="ECO:0000313" key="12">
    <source>
        <dbReference type="Proteomes" id="UP001368500"/>
    </source>
</evidence>
<keyword evidence="5 11" id="KW-0560">Oxidoreductase</keyword>
<comment type="caution">
    <text evidence="11">The sequence shown here is derived from an EMBL/GenBank/DDBJ whole genome shotgun (WGS) entry which is preliminary data.</text>
</comment>
<dbReference type="NCBIfam" id="NF002550">
    <property type="entry name" value="PRK02106.1"/>
    <property type="match status" value="1"/>
</dbReference>
<dbReference type="InterPro" id="IPR036188">
    <property type="entry name" value="FAD/NAD-bd_sf"/>
</dbReference>
<dbReference type="Proteomes" id="UP001368500">
    <property type="component" value="Unassembled WGS sequence"/>
</dbReference>